<comment type="caution">
    <text evidence="3">The sequence shown here is derived from an EMBL/GenBank/DDBJ whole genome shotgun (WGS) entry which is preliminary data.</text>
</comment>
<reference evidence="3 4" key="1">
    <citation type="submission" date="2017-08" db="EMBL/GenBank/DDBJ databases">
        <title>Infants hospitalized years apart are colonized by the same room-sourced microbial strains.</title>
        <authorList>
            <person name="Brooks B."/>
            <person name="Olm M.R."/>
            <person name="Firek B.A."/>
            <person name="Baker R."/>
            <person name="Thomas B.C."/>
            <person name="Morowitz M.J."/>
            <person name="Banfield J.F."/>
        </authorList>
    </citation>
    <scope>NUCLEOTIDE SEQUENCE [LARGE SCALE GENOMIC DNA]</scope>
    <source>
        <strain evidence="3">S2_003_000_R2_14</strain>
    </source>
</reference>
<sequence length="235" mass="25848">MSETPAQNPGGAKDRKLRNFLLDARFQLKFAAYFVALSLVVAGLLGVFLVRTTSSLFSQISASVEARKKAADTSRELGNCTVNNELAANMDNPELVASLAEKSKAIDSAFEAEQRAVQEQSVEVQRHQQQTLYALLGILALFIFLVALMAIVITHRIVGPLFRIKRMAREVASGVVRPPTYGLRPDDELQDVFAVFSDMVTALRARAEADLEALKAGDPESLKKLQTTLEERLNK</sequence>
<dbReference type="GO" id="GO:0016020">
    <property type="term" value="C:membrane"/>
    <property type="evidence" value="ECO:0007669"/>
    <property type="project" value="InterPro"/>
</dbReference>
<dbReference type="SMART" id="SM00304">
    <property type="entry name" value="HAMP"/>
    <property type="match status" value="1"/>
</dbReference>
<protein>
    <submittedName>
        <fullName evidence="3">Signal protein</fullName>
    </submittedName>
</protein>
<dbReference type="PROSITE" id="PS50885">
    <property type="entry name" value="HAMP"/>
    <property type="match status" value="1"/>
</dbReference>
<feature type="domain" description="HAMP" evidence="2">
    <location>
        <begin position="155"/>
        <end position="208"/>
    </location>
</feature>
<dbReference type="GO" id="GO:0007165">
    <property type="term" value="P:signal transduction"/>
    <property type="evidence" value="ECO:0007669"/>
    <property type="project" value="InterPro"/>
</dbReference>
<dbReference type="InterPro" id="IPR003660">
    <property type="entry name" value="HAMP_dom"/>
</dbReference>
<accession>A0A2W5TFV7</accession>
<dbReference type="Gene3D" id="6.10.340.10">
    <property type="match status" value="1"/>
</dbReference>
<dbReference type="Proteomes" id="UP000249061">
    <property type="component" value="Unassembled WGS sequence"/>
</dbReference>
<keyword evidence="1" id="KW-1133">Transmembrane helix</keyword>
<dbReference type="EMBL" id="QFQP01000014">
    <property type="protein sequence ID" value="PZR11386.1"/>
    <property type="molecule type" value="Genomic_DNA"/>
</dbReference>
<evidence type="ECO:0000313" key="4">
    <source>
        <dbReference type="Proteomes" id="UP000249061"/>
    </source>
</evidence>
<evidence type="ECO:0000259" key="2">
    <source>
        <dbReference type="PROSITE" id="PS50885"/>
    </source>
</evidence>
<gene>
    <name evidence="3" type="ORF">DI536_17305</name>
</gene>
<evidence type="ECO:0000313" key="3">
    <source>
        <dbReference type="EMBL" id="PZR11386.1"/>
    </source>
</evidence>
<feature type="transmembrane region" description="Helical" evidence="1">
    <location>
        <begin position="30"/>
        <end position="50"/>
    </location>
</feature>
<feature type="transmembrane region" description="Helical" evidence="1">
    <location>
        <begin position="132"/>
        <end position="153"/>
    </location>
</feature>
<keyword evidence="1" id="KW-0812">Transmembrane</keyword>
<dbReference type="AlphaFoldDB" id="A0A2W5TFV7"/>
<organism evidence="3 4">
    <name type="scientific">Archangium gephyra</name>
    <dbReference type="NCBI Taxonomy" id="48"/>
    <lineage>
        <taxon>Bacteria</taxon>
        <taxon>Pseudomonadati</taxon>
        <taxon>Myxococcota</taxon>
        <taxon>Myxococcia</taxon>
        <taxon>Myxococcales</taxon>
        <taxon>Cystobacterineae</taxon>
        <taxon>Archangiaceae</taxon>
        <taxon>Archangium</taxon>
    </lineage>
</organism>
<name>A0A2W5TFV7_9BACT</name>
<keyword evidence="1" id="KW-0472">Membrane</keyword>
<evidence type="ECO:0000256" key="1">
    <source>
        <dbReference type="SAM" id="Phobius"/>
    </source>
</evidence>
<proteinExistence type="predicted"/>